<proteinExistence type="predicted"/>
<feature type="compositionally biased region" description="Polar residues" evidence="1">
    <location>
        <begin position="83"/>
        <end position="95"/>
    </location>
</feature>
<feature type="non-terminal residue" evidence="2">
    <location>
        <position position="110"/>
    </location>
</feature>
<protein>
    <submittedName>
        <fullName evidence="2">Uncharacterized protein</fullName>
    </submittedName>
</protein>
<feature type="region of interest" description="Disordered" evidence="1">
    <location>
        <begin position="23"/>
        <end position="110"/>
    </location>
</feature>
<evidence type="ECO:0000256" key="1">
    <source>
        <dbReference type="SAM" id="MobiDB-lite"/>
    </source>
</evidence>
<name>A0A6J4UJ58_9BACT</name>
<sequence length="110" mass="12275">WSCTTGGHRRSWPYFVAKQGWRRARCRKKGARAPGGPTNPTTRTVPGRGSATRSSPRSRPIPQSPRRSHRPRGDRATAPDLTAATTVRWSTSAPTSRRVRIRVPLAHRLD</sequence>
<dbReference type="EMBL" id="CADCWN010000013">
    <property type="protein sequence ID" value="CAA9548866.1"/>
    <property type="molecule type" value="Genomic_DNA"/>
</dbReference>
<reference evidence="2" key="1">
    <citation type="submission" date="2020-02" db="EMBL/GenBank/DDBJ databases">
        <authorList>
            <person name="Meier V. D."/>
        </authorList>
    </citation>
    <scope>NUCLEOTIDE SEQUENCE</scope>
    <source>
        <strain evidence="2">AVDCRST_MAG18</strain>
    </source>
</reference>
<organism evidence="2">
    <name type="scientific">uncultured Thermomicrobiales bacterium</name>
    <dbReference type="NCBI Taxonomy" id="1645740"/>
    <lineage>
        <taxon>Bacteria</taxon>
        <taxon>Pseudomonadati</taxon>
        <taxon>Thermomicrobiota</taxon>
        <taxon>Thermomicrobia</taxon>
        <taxon>Thermomicrobiales</taxon>
        <taxon>environmental samples</taxon>
    </lineage>
</organism>
<gene>
    <name evidence="2" type="ORF">AVDCRST_MAG18-126</name>
</gene>
<feature type="compositionally biased region" description="Low complexity" evidence="1">
    <location>
        <begin position="46"/>
        <end position="65"/>
    </location>
</feature>
<feature type="non-terminal residue" evidence="2">
    <location>
        <position position="1"/>
    </location>
</feature>
<evidence type="ECO:0000313" key="2">
    <source>
        <dbReference type="EMBL" id="CAA9548866.1"/>
    </source>
</evidence>
<accession>A0A6J4UJ58</accession>
<dbReference type="AlphaFoldDB" id="A0A6J4UJ58"/>